<dbReference type="HOGENOM" id="CLU_2872887_0_0_0"/>
<sequence>DRIGGRERIINLYTELNDKVFNLLVHPTYTYGKDGYIFFKMKRNIEYEEYHRKFAETIKNPNIL</sequence>
<proteinExistence type="predicted"/>
<feature type="non-terminal residue" evidence="1">
    <location>
        <position position="1"/>
    </location>
</feature>
<evidence type="ECO:0000313" key="1">
    <source>
        <dbReference type="EMBL" id="EGQ78353.1"/>
    </source>
</evidence>
<dbReference type="Proteomes" id="UP000005392">
    <property type="component" value="Unassembled WGS sequence"/>
</dbReference>
<dbReference type="EMBL" id="AFQD01000506">
    <property type="protein sequence ID" value="EGQ78353.1"/>
    <property type="molecule type" value="Genomic_DNA"/>
</dbReference>
<keyword evidence="2" id="KW-1185">Reference proteome</keyword>
<protein>
    <submittedName>
        <fullName evidence="1">Uncharacterized protein</fullName>
    </submittedName>
</protein>
<evidence type="ECO:0000313" key="2">
    <source>
        <dbReference type="Proteomes" id="UP000005392"/>
    </source>
</evidence>
<organism evidence="1 2">
    <name type="scientific">Fusobacterium animalis ATCC 51191</name>
    <dbReference type="NCBI Taxonomy" id="997347"/>
    <lineage>
        <taxon>Bacteria</taxon>
        <taxon>Fusobacteriati</taxon>
        <taxon>Fusobacteriota</taxon>
        <taxon>Fusobacteriia</taxon>
        <taxon>Fusobacteriales</taxon>
        <taxon>Fusobacteriaceae</taxon>
        <taxon>Fusobacterium</taxon>
    </lineage>
</organism>
<comment type="caution">
    <text evidence="1">The sequence shown here is derived from an EMBL/GenBank/DDBJ whole genome shotgun (WGS) entry which is preliminary data.</text>
</comment>
<accession>F9ER47</accession>
<reference evidence="1 2" key="1">
    <citation type="submission" date="2011-05" db="EMBL/GenBank/DDBJ databases">
        <authorList>
            <person name="Muzny D."/>
            <person name="Qin X."/>
            <person name="Deng J."/>
            <person name="Jiang H."/>
            <person name="Liu Y."/>
            <person name="Qu J."/>
            <person name="Song X.-Z."/>
            <person name="Zhang L."/>
            <person name="Thornton R."/>
            <person name="Coyle M."/>
            <person name="Francisco L."/>
            <person name="Jackson L."/>
            <person name="Javaid M."/>
            <person name="Korchina V."/>
            <person name="Kovar C."/>
            <person name="Mata R."/>
            <person name="Mathew T."/>
            <person name="Ngo R."/>
            <person name="Nguyen L."/>
            <person name="Nguyen N."/>
            <person name="Okwuonu G."/>
            <person name="Ongeri F."/>
            <person name="Pham C."/>
            <person name="Simmons D."/>
            <person name="Wilczek-Boney K."/>
            <person name="Hale W."/>
            <person name="Jakkamsetti A."/>
            <person name="Pham P."/>
            <person name="Ruth R."/>
            <person name="San Lucas F."/>
            <person name="Warren J."/>
            <person name="Zhang J."/>
            <person name="Zhao Z."/>
            <person name="Zhou C."/>
            <person name="Zhu D."/>
            <person name="Lee S."/>
            <person name="Bess C."/>
            <person name="Blankenburg K."/>
            <person name="Forbes L."/>
            <person name="Fu Q."/>
            <person name="Gubbala S."/>
            <person name="Hirani K."/>
            <person name="Jayaseelan J.C."/>
            <person name="Lara F."/>
            <person name="Munidasa M."/>
            <person name="Palculict T."/>
            <person name="Patil S."/>
            <person name="Pu L.-L."/>
            <person name="Saada N."/>
            <person name="Tang L."/>
            <person name="Weissenberger G."/>
            <person name="Zhu Y."/>
            <person name="Hemphill L."/>
            <person name="Shang Y."/>
            <person name="Youmans B."/>
            <person name="Ayvaz T."/>
            <person name="Ross M."/>
            <person name="Santibanez J."/>
            <person name="Aqrawi P."/>
            <person name="Gross S."/>
            <person name="Joshi V."/>
            <person name="Fowler G."/>
            <person name="Nazareth L."/>
            <person name="Reid J."/>
            <person name="Worley K."/>
            <person name="Petrosino J."/>
            <person name="Highlander S."/>
            <person name="Gibbs R."/>
        </authorList>
    </citation>
    <scope>NUCLEOTIDE SEQUENCE [LARGE SCALE GENOMIC DNA]</scope>
    <source>
        <strain evidence="1 2">ATCC 51191</strain>
    </source>
</reference>
<dbReference type="AlphaFoldDB" id="F9ER47"/>
<name>F9ER47_9FUSO</name>
<dbReference type="PATRIC" id="fig|997347.4.peg.2177"/>
<gene>
    <name evidence="1" type="ORF">HMPREF9094_2402</name>
</gene>